<dbReference type="GO" id="GO:0008270">
    <property type="term" value="F:zinc ion binding"/>
    <property type="evidence" value="ECO:0007669"/>
    <property type="project" value="UniProtKB-KW"/>
</dbReference>
<feature type="region of interest" description="Disordered" evidence="6">
    <location>
        <begin position="1"/>
        <end position="125"/>
    </location>
</feature>
<dbReference type="GO" id="GO:0005634">
    <property type="term" value="C:nucleus"/>
    <property type="evidence" value="ECO:0007669"/>
    <property type="project" value="UniProtKB-SubCell"/>
</dbReference>
<evidence type="ECO:0000256" key="1">
    <source>
        <dbReference type="ARBA" id="ARBA00004123"/>
    </source>
</evidence>
<dbReference type="InterPro" id="IPR012337">
    <property type="entry name" value="RNaseH-like_sf"/>
</dbReference>
<dbReference type="EMBL" id="LR728989">
    <property type="protein sequence ID" value="VWP00966.1"/>
    <property type="molecule type" value="Genomic_DNA"/>
</dbReference>
<feature type="region of interest" description="Disordered" evidence="6">
    <location>
        <begin position="728"/>
        <end position="771"/>
    </location>
</feature>
<sequence length="946" mass="105465">MSSSDKPTNTDHHTDRKRPRAETDSRGGDTVLQTQPLVTSPLRRPPTKRPKTAKQPKEPKALKAAPPVLAAGPVKDKGKGKASGSSATKAVYIQDSSSDEGPSDGAGHRTQQHSPTPSGSEDEDLNTSLHARTKAAALIAGIAIPPGSRRDRFKKRHAAHSPEKTLELISVNWSSPLYKHFHDPIIVRGPNESVIHRFRCRHHPSKFVDRMDYQDSTGNLSRHVKMCEPKDTPEKEMITTYTSGVTYSPARLRFLLAMWVARRHRPFTVVEDPEFQQIVHMLYAKAQLPSRITLSRDVQAIFAECKGKLIDYLQEIPGKIHICVDGWTSPNVISYLGVTAHWHEGGKIKHIILDFIKLTSSHTGVYLAKRLVDCLKGYGIADKVLAVICDNADNNRTMIDEMENLIPGFRGTTARVRCFGHVLNLVVKAIMSQFDRDAAKRRKHKNGEPEDPELLALDDQPGDVVDEPAPVSDEDLEAADEADPGREASDDQEIDKLDDEHPELVVSQDDVKFGQVTVEKITKLSQRIWYSPRIREELSNSARNQKPAIASDVLIRPVKTRWNTMVQVLERAIVLREPLHDICKMMQFNKKGTVRLDRFNLGDEEWEMIGQLHALLEPFLFATREISHSSQGLIHEVIPWIDTLTKHLDNFSDDLALHPTVRASAARGRLLLNKYYSLTDESNFCRLGLILHPAHKLEYFNKEGWLPKWKREALRLVKKEWELYRPTRGARAHSPDPDNGGEGSSSVSTHRGPRPGRRSAQASSRTVKMTDTTRALLESMRKGPGGLSDDSHDALKEYLESTPLVTIKDPLAYWNGCLESGSGSPELARMALDILSIPATSTDVERAFSRGRLTVSRLCRSLSDKSVRANTILGSWATIPDLVHEAELIALFDTEARRARCADDAARTRRAAEFAAKVVPAKAASSDDGDGLSLGEEVEESEHSSD</sequence>
<gene>
    <name evidence="8" type="primary">Q8XYB9</name>
</gene>
<keyword evidence="4" id="KW-0862">Zinc</keyword>
<dbReference type="GO" id="GO:0046983">
    <property type="term" value="F:protein dimerization activity"/>
    <property type="evidence" value="ECO:0007669"/>
    <property type="project" value="InterPro"/>
</dbReference>
<comment type="subcellular location">
    <subcellularLocation>
        <location evidence="1">Nucleus</location>
    </subcellularLocation>
</comment>
<evidence type="ECO:0000259" key="7">
    <source>
        <dbReference type="Pfam" id="PF05699"/>
    </source>
</evidence>
<organism evidence="8">
    <name type="scientific">Ganoderma boninense</name>
    <dbReference type="NCBI Taxonomy" id="34458"/>
    <lineage>
        <taxon>Eukaryota</taxon>
        <taxon>Fungi</taxon>
        <taxon>Dikarya</taxon>
        <taxon>Basidiomycota</taxon>
        <taxon>Agaricomycotina</taxon>
        <taxon>Agaricomycetes</taxon>
        <taxon>Polyporales</taxon>
        <taxon>Polyporaceae</taxon>
        <taxon>Ganoderma</taxon>
    </lineage>
</organism>
<dbReference type="AlphaFoldDB" id="A0A5K1K6Y5"/>
<feature type="compositionally biased region" description="Acidic residues" evidence="6">
    <location>
        <begin position="460"/>
        <end position="482"/>
    </location>
</feature>
<feature type="compositionally biased region" description="Basic residues" evidence="6">
    <location>
        <begin position="45"/>
        <end position="54"/>
    </location>
</feature>
<dbReference type="SUPFAM" id="SSF53098">
    <property type="entry name" value="Ribonuclease H-like"/>
    <property type="match status" value="1"/>
</dbReference>
<dbReference type="PANTHER" id="PTHR46481">
    <property type="entry name" value="ZINC FINGER BED DOMAIN-CONTAINING PROTEIN 4"/>
    <property type="match status" value="1"/>
</dbReference>
<accession>A0A5K1K6Y5</accession>
<dbReference type="Pfam" id="PF05699">
    <property type="entry name" value="Dimer_Tnp_hAT"/>
    <property type="match status" value="1"/>
</dbReference>
<protein>
    <submittedName>
        <fullName evidence="8">Type III effector protein (Skwp 4)</fullName>
    </submittedName>
</protein>
<keyword evidence="5" id="KW-0539">Nucleus</keyword>
<evidence type="ECO:0000256" key="6">
    <source>
        <dbReference type="SAM" id="MobiDB-lite"/>
    </source>
</evidence>
<evidence type="ECO:0000256" key="3">
    <source>
        <dbReference type="ARBA" id="ARBA00022771"/>
    </source>
</evidence>
<name>A0A5K1K6Y5_9APHY</name>
<keyword evidence="2" id="KW-0479">Metal-binding</keyword>
<feature type="compositionally biased region" description="Low complexity" evidence="6">
    <location>
        <begin position="62"/>
        <end position="73"/>
    </location>
</feature>
<feature type="compositionally biased region" description="Low complexity" evidence="6">
    <location>
        <begin position="919"/>
        <end position="935"/>
    </location>
</feature>
<dbReference type="InterPro" id="IPR008906">
    <property type="entry name" value="HATC_C_dom"/>
</dbReference>
<feature type="domain" description="HAT C-terminal dimerisation" evidence="7">
    <location>
        <begin position="795"/>
        <end position="876"/>
    </location>
</feature>
<feature type="region of interest" description="Disordered" evidence="6">
    <location>
        <begin position="919"/>
        <end position="946"/>
    </location>
</feature>
<evidence type="ECO:0000256" key="2">
    <source>
        <dbReference type="ARBA" id="ARBA00022723"/>
    </source>
</evidence>
<feature type="region of interest" description="Disordered" evidence="6">
    <location>
        <begin position="440"/>
        <end position="494"/>
    </location>
</feature>
<evidence type="ECO:0000256" key="5">
    <source>
        <dbReference type="ARBA" id="ARBA00023242"/>
    </source>
</evidence>
<dbReference type="PANTHER" id="PTHR46481:SF10">
    <property type="entry name" value="ZINC FINGER BED DOMAIN-CONTAINING PROTEIN 39"/>
    <property type="match status" value="1"/>
</dbReference>
<dbReference type="InterPro" id="IPR052035">
    <property type="entry name" value="ZnF_BED_domain_contain"/>
</dbReference>
<dbReference type="SUPFAM" id="SSF140996">
    <property type="entry name" value="Hermes dimerisation domain"/>
    <property type="match status" value="1"/>
</dbReference>
<reference evidence="8" key="1">
    <citation type="submission" date="2019-10" db="EMBL/GenBank/DDBJ databases">
        <authorList>
            <person name="Nor Muhammad N."/>
        </authorList>
    </citation>
    <scope>NUCLEOTIDE SEQUENCE</scope>
</reference>
<keyword evidence="3" id="KW-0863">Zinc-finger</keyword>
<feature type="compositionally biased region" description="Basic and acidic residues" evidence="6">
    <location>
        <begin position="8"/>
        <end position="27"/>
    </location>
</feature>
<evidence type="ECO:0000313" key="8">
    <source>
        <dbReference type="EMBL" id="VWP00966.1"/>
    </source>
</evidence>
<feature type="compositionally biased region" description="Basic and acidic residues" evidence="6">
    <location>
        <begin position="483"/>
        <end position="494"/>
    </location>
</feature>
<feature type="compositionally biased region" description="Polar residues" evidence="6">
    <location>
        <begin position="760"/>
        <end position="771"/>
    </location>
</feature>
<proteinExistence type="predicted"/>
<evidence type="ECO:0000256" key="4">
    <source>
        <dbReference type="ARBA" id="ARBA00022833"/>
    </source>
</evidence>